<reference evidence="4" key="1">
    <citation type="submission" date="2023-06" db="EMBL/GenBank/DDBJ databases">
        <title>Genome-scale phylogeny and comparative genomics of the fungal order Sordariales.</title>
        <authorList>
            <consortium name="Lawrence Berkeley National Laboratory"/>
            <person name="Hensen N."/>
            <person name="Bonometti L."/>
            <person name="Westerberg I."/>
            <person name="Brannstrom I.O."/>
            <person name="Guillou S."/>
            <person name="Cros-Aarteil S."/>
            <person name="Calhoun S."/>
            <person name="Haridas S."/>
            <person name="Kuo A."/>
            <person name="Mondo S."/>
            <person name="Pangilinan J."/>
            <person name="Riley R."/>
            <person name="Labutti K."/>
            <person name="Andreopoulos B."/>
            <person name="Lipzen A."/>
            <person name="Chen C."/>
            <person name="Yanf M."/>
            <person name="Daum C."/>
            <person name="Ng V."/>
            <person name="Clum A."/>
            <person name="Steindorff A."/>
            <person name="Ohm R."/>
            <person name="Martin F."/>
            <person name="Silar P."/>
            <person name="Natvig D."/>
            <person name="Lalanne C."/>
            <person name="Gautier V."/>
            <person name="Ament-Velasquez S.L."/>
            <person name="Kruys A."/>
            <person name="Hutchinson M.I."/>
            <person name="Powell A.J."/>
            <person name="Barry K."/>
            <person name="Miller A.N."/>
            <person name="Grigoriev I.V."/>
            <person name="Debuchy R."/>
            <person name="Gladieux P."/>
            <person name="Thoren M.H."/>
            <person name="Johannesson H."/>
        </authorList>
    </citation>
    <scope>NUCLEOTIDE SEQUENCE</scope>
    <source>
        <strain evidence="4">CBS 606.72</strain>
    </source>
</reference>
<dbReference type="PROSITE" id="PS00463">
    <property type="entry name" value="ZN2_CY6_FUNGAL_1"/>
    <property type="match status" value="1"/>
</dbReference>
<dbReference type="PROSITE" id="PS50048">
    <property type="entry name" value="ZN2_CY6_FUNGAL_2"/>
    <property type="match status" value="1"/>
</dbReference>
<dbReference type="PANTHER" id="PTHR47256">
    <property type="entry name" value="ZN(II)2CYS6 TRANSCRIPTION FACTOR (EUROFUNG)-RELATED"/>
    <property type="match status" value="1"/>
</dbReference>
<dbReference type="InterPro" id="IPR053187">
    <property type="entry name" value="Notoamide_regulator"/>
</dbReference>
<dbReference type="InterPro" id="IPR001138">
    <property type="entry name" value="Zn2Cys6_DnaBD"/>
</dbReference>
<organism evidence="4 5">
    <name type="scientific">Immersiella caudata</name>
    <dbReference type="NCBI Taxonomy" id="314043"/>
    <lineage>
        <taxon>Eukaryota</taxon>
        <taxon>Fungi</taxon>
        <taxon>Dikarya</taxon>
        <taxon>Ascomycota</taxon>
        <taxon>Pezizomycotina</taxon>
        <taxon>Sordariomycetes</taxon>
        <taxon>Sordariomycetidae</taxon>
        <taxon>Sordariales</taxon>
        <taxon>Lasiosphaeriaceae</taxon>
        <taxon>Immersiella</taxon>
    </lineage>
</organism>
<dbReference type="CDD" id="cd12148">
    <property type="entry name" value="fungal_TF_MHR"/>
    <property type="match status" value="1"/>
</dbReference>
<keyword evidence="5" id="KW-1185">Reference proteome</keyword>
<gene>
    <name evidence="4" type="ORF">B0T14DRAFT_431597</name>
</gene>
<comment type="caution">
    <text evidence="4">The sequence shown here is derived from an EMBL/GenBank/DDBJ whole genome shotgun (WGS) entry which is preliminary data.</text>
</comment>
<dbReference type="EMBL" id="JAULSU010000004">
    <property type="protein sequence ID" value="KAK0619473.1"/>
    <property type="molecule type" value="Genomic_DNA"/>
</dbReference>
<dbReference type="CDD" id="cd00067">
    <property type="entry name" value="GAL4"/>
    <property type="match status" value="1"/>
</dbReference>
<evidence type="ECO:0000313" key="5">
    <source>
        <dbReference type="Proteomes" id="UP001175000"/>
    </source>
</evidence>
<dbReference type="GO" id="GO:0000981">
    <property type="term" value="F:DNA-binding transcription factor activity, RNA polymerase II-specific"/>
    <property type="evidence" value="ECO:0007669"/>
    <property type="project" value="InterPro"/>
</dbReference>
<sequence length="722" mass="82014">MEPSKYRPLLPAQRPNSGSSPGGNGGPPGPSRELAKKRTATSAPCEPCRKHKIKCDGLRPVCRSCSHRSRDCAWYTELEEETEHLRSSARNMRTAYETLVGLFEIIKSRDEADAAAVYQRLRQGAEPEAVLRSVREGDLLLQLQLAPETRFRYVFPFRKEMPPFLRSLARPYLASLLFEASADATGEPPRPLPPLSNEQSRPQFFKPYHAARIDDPRLDEVKPSEWTTVSNDDNLMRTLLRLYYQYEYHFFTCFQMDAFLDDMLAGPRTNRFCSPVLVNAILAQACRCHLGLHDRVEHWNPQSLGYGFFAETKRLFEMEIHEKRTITLLQASNIINILLNMDSMDKLGMTYNLHCVSIAYDLGLYRTPSQPRSKLRQRVYDYTAWNLYCLQCLFFHIAPLIREAPKNPLPDPQQDPSWYGETRVRYPSSQALVSLNHGYGFKAKAELAIIMNSLGSRLFGQKDDPEDPAPASTELVLEYIDKMNDWFVSLPPCLTAAEVVFPSQLKIHLVYHNVMTKICELVDPKDISLPEHREDIKDTLEKSRASFEAITRLYYLRHGYEYSDAFMGHALYVLSFMAISKVAAAQQQQQQISRGSTPSSDPQQESLDVARSTLILGAKGLSEQARNYYMPFTVLHLVLKNMTLQDLDILYTLANVRRESVGMSQERAKHVQALYPIEVVSMVNHPEKKRMGDLIREYAGLALEERESVGGSVAASPAPSGG</sequence>
<proteinExistence type="predicted"/>
<accession>A0AA39WQ14</accession>
<name>A0AA39WQ14_9PEZI</name>
<evidence type="ECO:0000256" key="2">
    <source>
        <dbReference type="SAM" id="MobiDB-lite"/>
    </source>
</evidence>
<evidence type="ECO:0000259" key="3">
    <source>
        <dbReference type="PROSITE" id="PS50048"/>
    </source>
</evidence>
<keyword evidence="1" id="KW-0539">Nucleus</keyword>
<dbReference type="SUPFAM" id="SSF57701">
    <property type="entry name" value="Zn2/Cys6 DNA-binding domain"/>
    <property type="match status" value="1"/>
</dbReference>
<evidence type="ECO:0000256" key="1">
    <source>
        <dbReference type="ARBA" id="ARBA00023242"/>
    </source>
</evidence>
<evidence type="ECO:0000313" key="4">
    <source>
        <dbReference type="EMBL" id="KAK0619473.1"/>
    </source>
</evidence>
<feature type="domain" description="Zn(2)-C6 fungal-type" evidence="3">
    <location>
        <begin position="44"/>
        <end position="74"/>
    </location>
</feature>
<dbReference type="Pfam" id="PF00172">
    <property type="entry name" value="Zn_clus"/>
    <property type="match status" value="1"/>
</dbReference>
<dbReference type="Gene3D" id="4.10.240.10">
    <property type="entry name" value="Zn(2)-C6 fungal-type DNA-binding domain"/>
    <property type="match status" value="1"/>
</dbReference>
<dbReference type="PANTHER" id="PTHR47256:SF1">
    <property type="entry name" value="ZN(II)2CYS6 TRANSCRIPTION FACTOR (EUROFUNG)"/>
    <property type="match status" value="1"/>
</dbReference>
<protein>
    <submittedName>
        <fullName evidence="4">Nitrate assimilation regulatory protein nirA</fullName>
    </submittedName>
</protein>
<feature type="region of interest" description="Disordered" evidence="2">
    <location>
        <begin position="1"/>
        <end position="41"/>
    </location>
</feature>
<dbReference type="AlphaFoldDB" id="A0AA39WQ14"/>
<dbReference type="InterPro" id="IPR036864">
    <property type="entry name" value="Zn2-C6_fun-type_DNA-bd_sf"/>
</dbReference>
<dbReference type="SMART" id="SM00066">
    <property type="entry name" value="GAL4"/>
    <property type="match status" value="1"/>
</dbReference>
<dbReference type="Proteomes" id="UP001175000">
    <property type="component" value="Unassembled WGS sequence"/>
</dbReference>
<dbReference type="GO" id="GO:0008270">
    <property type="term" value="F:zinc ion binding"/>
    <property type="evidence" value="ECO:0007669"/>
    <property type="project" value="InterPro"/>
</dbReference>